<evidence type="ECO:0000256" key="6">
    <source>
        <dbReference type="ARBA" id="ARBA00023002"/>
    </source>
</evidence>
<evidence type="ECO:0000256" key="9">
    <source>
        <dbReference type="ARBA" id="ARBA00023185"/>
    </source>
</evidence>
<dbReference type="Pfam" id="PF00394">
    <property type="entry name" value="Cu-oxidase"/>
    <property type="match status" value="1"/>
</dbReference>
<evidence type="ECO:0000256" key="4">
    <source>
        <dbReference type="ARBA" id="ARBA00012297"/>
    </source>
</evidence>
<dbReference type="EC" id="1.10.3.2" evidence="4"/>
<dbReference type="PROSITE" id="PS00079">
    <property type="entry name" value="MULTICOPPER_OXIDASE1"/>
    <property type="match status" value="1"/>
</dbReference>
<comment type="similarity">
    <text evidence="3">Belongs to the multicopper oxidase family.</text>
</comment>
<dbReference type="GO" id="GO:0052716">
    <property type="term" value="F:hydroquinone:oxygen oxidoreductase activity"/>
    <property type="evidence" value="ECO:0007669"/>
    <property type="project" value="UniProtKB-EC"/>
</dbReference>
<feature type="signal peptide" evidence="10">
    <location>
        <begin position="1"/>
        <end position="20"/>
    </location>
</feature>
<dbReference type="InterPro" id="IPR011706">
    <property type="entry name" value="Cu-oxidase_C"/>
</dbReference>
<dbReference type="Pfam" id="PF07731">
    <property type="entry name" value="Cu-oxidase_2"/>
    <property type="match status" value="1"/>
</dbReference>
<dbReference type="GO" id="GO:0005507">
    <property type="term" value="F:copper ion binding"/>
    <property type="evidence" value="ECO:0007669"/>
    <property type="project" value="InterPro"/>
</dbReference>
<dbReference type="Pfam" id="PF07732">
    <property type="entry name" value="Cu-oxidase_3"/>
    <property type="match status" value="1"/>
</dbReference>
<dbReference type="GO" id="GO:0046274">
    <property type="term" value="P:lignin catabolic process"/>
    <property type="evidence" value="ECO:0007669"/>
    <property type="project" value="UniProtKB-KW"/>
</dbReference>
<dbReference type="PANTHER" id="PTHR11709:SF87">
    <property type="entry name" value="LACCASE"/>
    <property type="match status" value="1"/>
</dbReference>
<dbReference type="EMBL" id="ML992504">
    <property type="protein sequence ID" value="KAF2224885.1"/>
    <property type="molecule type" value="Genomic_DNA"/>
</dbReference>
<organism evidence="14 15">
    <name type="scientific">Elsinoe ampelina</name>
    <dbReference type="NCBI Taxonomy" id="302913"/>
    <lineage>
        <taxon>Eukaryota</taxon>
        <taxon>Fungi</taxon>
        <taxon>Dikarya</taxon>
        <taxon>Ascomycota</taxon>
        <taxon>Pezizomycotina</taxon>
        <taxon>Dothideomycetes</taxon>
        <taxon>Dothideomycetidae</taxon>
        <taxon>Myriangiales</taxon>
        <taxon>Elsinoaceae</taxon>
        <taxon>Elsinoe</taxon>
    </lineage>
</organism>
<dbReference type="InterPro" id="IPR002355">
    <property type="entry name" value="Cu_oxidase_Cu_BS"/>
</dbReference>
<dbReference type="InterPro" id="IPR045087">
    <property type="entry name" value="Cu-oxidase_fam"/>
</dbReference>
<protein>
    <recommendedName>
        <fullName evidence="4">laccase</fullName>
        <ecNumber evidence="4">1.10.3.2</ecNumber>
    </recommendedName>
</protein>
<evidence type="ECO:0000313" key="14">
    <source>
        <dbReference type="EMBL" id="KAF2224885.1"/>
    </source>
</evidence>
<feature type="domain" description="Plastocyanin-like" evidence="11">
    <location>
        <begin position="228"/>
        <end position="375"/>
    </location>
</feature>
<dbReference type="InterPro" id="IPR033138">
    <property type="entry name" value="Cu_oxidase_CS"/>
</dbReference>
<evidence type="ECO:0000256" key="8">
    <source>
        <dbReference type="ARBA" id="ARBA00023180"/>
    </source>
</evidence>
<dbReference type="PROSITE" id="PS00080">
    <property type="entry name" value="MULTICOPPER_OXIDASE2"/>
    <property type="match status" value="1"/>
</dbReference>
<evidence type="ECO:0000256" key="5">
    <source>
        <dbReference type="ARBA" id="ARBA00022723"/>
    </source>
</evidence>
<dbReference type="OrthoDB" id="2121828at2759"/>
<evidence type="ECO:0000259" key="13">
    <source>
        <dbReference type="Pfam" id="PF07732"/>
    </source>
</evidence>
<keyword evidence="7" id="KW-0186">Copper</keyword>
<evidence type="ECO:0000256" key="7">
    <source>
        <dbReference type="ARBA" id="ARBA00023008"/>
    </source>
</evidence>
<accession>A0A6A6GGP6</accession>
<evidence type="ECO:0000313" key="15">
    <source>
        <dbReference type="Proteomes" id="UP000799538"/>
    </source>
</evidence>
<dbReference type="AlphaFoldDB" id="A0A6A6GGP6"/>
<sequence length="614" mass="66940">MHTSSLLLVCLSLLAACVSAQGGAGQRYLWGSDGMGRMAQQPKRVVKKQAAPAPSPTRVADGQCTHGPKNRACWTNGFSVATDFDLKHPDGGKTRTYNLEVTEVECNPDGNAPQKCQLINGQYPGPLIYADWGDYLVINVKNGLTDNGTSLHWHGIRQLNSCGSDGVNGITECPIAPGDSFTYSFQATQFGTGWYHSHYSAQYGAGVAGPVIINGPATANYDIDLGSVFVGDWYYAGAWNINTQSLAALQAGGPPAPGDTILMNGTMKSANGGEYMKSTLTPGKKHRLRIINPSVDNYLRVKLDDHPFTVIAADFIPTTPMPGHDWLLLGPGQRYDVVFTGNTTTGSHWLRAEVAGDCLSANNGHGRAILTYEGSDPVEPPDSNEASPQDGCAELETIPFWKQQVDQGTFDAQVEDLTVALTHTSFTTNGKNLVAWALNFTAMNIDWARPTLQYIFEQNTTFPKSYDVIEIPKEGIWTYWIVQTLQTTIGPDAIAAPPPPHPIHLHGHDFFVLGRGVGQFDRATASLNFQNPARRDTSTLPSKGWLAIAFPANNPGTWLMHCHIAWHIGQGLGVQFLESKDQIQLPDQDQFSRTCSNWKKFQANMPYPKYDSGL</sequence>
<feature type="domain" description="Plastocyanin-like" evidence="12">
    <location>
        <begin position="449"/>
        <end position="581"/>
    </location>
</feature>
<keyword evidence="6" id="KW-0560">Oxidoreductase</keyword>
<evidence type="ECO:0000259" key="12">
    <source>
        <dbReference type="Pfam" id="PF07731"/>
    </source>
</evidence>
<evidence type="ECO:0000256" key="2">
    <source>
        <dbReference type="ARBA" id="ARBA00001935"/>
    </source>
</evidence>
<dbReference type="InterPro" id="IPR011707">
    <property type="entry name" value="Cu-oxidase-like_N"/>
</dbReference>
<dbReference type="CDD" id="cd13854">
    <property type="entry name" value="CuRO_1_MaLCC_like"/>
    <property type="match status" value="1"/>
</dbReference>
<dbReference type="PANTHER" id="PTHR11709">
    <property type="entry name" value="MULTI-COPPER OXIDASE"/>
    <property type="match status" value="1"/>
</dbReference>
<dbReference type="InterPro" id="IPR008972">
    <property type="entry name" value="Cupredoxin"/>
</dbReference>
<keyword evidence="8" id="KW-0325">Glycoprotein</keyword>
<evidence type="ECO:0000259" key="11">
    <source>
        <dbReference type="Pfam" id="PF00394"/>
    </source>
</evidence>
<reference evidence="15" key="1">
    <citation type="journal article" date="2020" name="Stud. Mycol.">
        <title>101 Dothideomycetes genomes: A test case for predicting lifestyles and emergence of pathogens.</title>
        <authorList>
            <person name="Haridas S."/>
            <person name="Albert R."/>
            <person name="Binder M."/>
            <person name="Bloem J."/>
            <person name="LaButti K."/>
            <person name="Salamov A."/>
            <person name="Andreopoulos B."/>
            <person name="Baker S."/>
            <person name="Barry K."/>
            <person name="Bills G."/>
            <person name="Bluhm B."/>
            <person name="Cannon C."/>
            <person name="Castanera R."/>
            <person name="Culley D."/>
            <person name="Daum C."/>
            <person name="Ezra D."/>
            <person name="Gonzalez J."/>
            <person name="Henrissat B."/>
            <person name="Kuo A."/>
            <person name="Liang C."/>
            <person name="Lipzen A."/>
            <person name="Lutzoni F."/>
            <person name="Magnuson J."/>
            <person name="Mondo S."/>
            <person name="Nolan M."/>
            <person name="Ohm R."/>
            <person name="Pangilinan J."/>
            <person name="Park H.-J."/>
            <person name="Ramirez L."/>
            <person name="Alfaro M."/>
            <person name="Sun H."/>
            <person name="Tritt A."/>
            <person name="Yoshinaga Y."/>
            <person name="Zwiers L.-H."/>
            <person name="Turgeon B."/>
            <person name="Goodwin S."/>
            <person name="Spatafora J."/>
            <person name="Crous P."/>
            <person name="Grigoriev I."/>
        </authorList>
    </citation>
    <scope>NUCLEOTIDE SEQUENCE [LARGE SCALE GENOMIC DNA]</scope>
    <source>
        <strain evidence="15">CECT 20119</strain>
    </source>
</reference>
<comment type="catalytic activity">
    <reaction evidence="1">
        <text>4 hydroquinone + O2 = 4 benzosemiquinone + 2 H2O</text>
        <dbReference type="Rhea" id="RHEA:11276"/>
        <dbReference type="ChEBI" id="CHEBI:15377"/>
        <dbReference type="ChEBI" id="CHEBI:15379"/>
        <dbReference type="ChEBI" id="CHEBI:17594"/>
        <dbReference type="ChEBI" id="CHEBI:17977"/>
        <dbReference type="EC" id="1.10.3.2"/>
    </reaction>
</comment>
<dbReference type="SUPFAM" id="SSF49503">
    <property type="entry name" value="Cupredoxins"/>
    <property type="match status" value="3"/>
</dbReference>
<evidence type="ECO:0000256" key="1">
    <source>
        <dbReference type="ARBA" id="ARBA00000349"/>
    </source>
</evidence>
<dbReference type="FunFam" id="2.60.40.420:FF:000021">
    <property type="entry name" value="Extracellular dihydrogeodin oxidase/laccase"/>
    <property type="match status" value="1"/>
</dbReference>
<dbReference type="InterPro" id="IPR001117">
    <property type="entry name" value="Cu-oxidase_2nd"/>
</dbReference>
<name>A0A6A6GGP6_9PEZI</name>
<feature type="domain" description="Plastocyanin-like" evidence="13">
    <location>
        <begin position="101"/>
        <end position="216"/>
    </location>
</feature>
<keyword evidence="5" id="KW-0479">Metal-binding</keyword>
<comment type="cofactor">
    <cofactor evidence="2">
        <name>Cu cation</name>
        <dbReference type="ChEBI" id="CHEBI:23378"/>
    </cofactor>
</comment>
<keyword evidence="9" id="KW-0439">Lignin degradation</keyword>
<keyword evidence="15" id="KW-1185">Reference proteome</keyword>
<proteinExistence type="inferred from homology"/>
<evidence type="ECO:0000256" key="10">
    <source>
        <dbReference type="SAM" id="SignalP"/>
    </source>
</evidence>
<dbReference type="Proteomes" id="UP000799538">
    <property type="component" value="Unassembled WGS sequence"/>
</dbReference>
<gene>
    <name evidence="14" type="ORF">BDZ85DRAFT_259243</name>
</gene>
<dbReference type="CDD" id="cd13901">
    <property type="entry name" value="CuRO_3_MaLCC_like"/>
    <property type="match status" value="1"/>
</dbReference>
<feature type="chain" id="PRO_5025491144" description="laccase" evidence="10">
    <location>
        <begin position="21"/>
        <end position="614"/>
    </location>
</feature>
<evidence type="ECO:0000256" key="3">
    <source>
        <dbReference type="ARBA" id="ARBA00010609"/>
    </source>
</evidence>
<keyword evidence="10" id="KW-0732">Signal</keyword>
<dbReference type="Gene3D" id="2.60.40.420">
    <property type="entry name" value="Cupredoxins - blue copper proteins"/>
    <property type="match status" value="3"/>
</dbReference>